<dbReference type="GO" id="GO:0005524">
    <property type="term" value="F:ATP binding"/>
    <property type="evidence" value="ECO:0007669"/>
    <property type="project" value="UniProtKB-KW"/>
</dbReference>
<accession>A0A1I8FIV1</accession>
<evidence type="ECO:0000256" key="3">
    <source>
        <dbReference type="SAM" id="MobiDB-lite"/>
    </source>
</evidence>
<dbReference type="GO" id="GO:0000226">
    <property type="term" value="P:microtubule cytoskeleton organization"/>
    <property type="evidence" value="ECO:0007669"/>
    <property type="project" value="TreeGrafter"/>
</dbReference>
<feature type="compositionally biased region" description="Low complexity" evidence="3">
    <location>
        <begin position="412"/>
        <end position="424"/>
    </location>
</feature>
<dbReference type="GO" id="GO:0035556">
    <property type="term" value="P:intracellular signal transduction"/>
    <property type="evidence" value="ECO:0007669"/>
    <property type="project" value="TreeGrafter"/>
</dbReference>
<dbReference type="InterPro" id="IPR011009">
    <property type="entry name" value="Kinase-like_dom_sf"/>
</dbReference>
<name>A0A1I8FIV1_9PLAT</name>
<keyword evidence="5" id="KW-1185">Reference proteome</keyword>
<organism evidence="5 6">
    <name type="scientific">Macrostomum lignano</name>
    <dbReference type="NCBI Taxonomy" id="282301"/>
    <lineage>
        <taxon>Eukaryota</taxon>
        <taxon>Metazoa</taxon>
        <taxon>Spiralia</taxon>
        <taxon>Lophotrochozoa</taxon>
        <taxon>Platyhelminthes</taxon>
        <taxon>Rhabditophora</taxon>
        <taxon>Macrostomorpha</taxon>
        <taxon>Macrostomida</taxon>
        <taxon>Macrostomidae</taxon>
        <taxon>Macrostomum</taxon>
    </lineage>
</organism>
<dbReference type="PROSITE" id="PS50011">
    <property type="entry name" value="PROTEIN_KINASE_DOM"/>
    <property type="match status" value="1"/>
</dbReference>
<evidence type="ECO:0000256" key="1">
    <source>
        <dbReference type="ARBA" id="ARBA00022741"/>
    </source>
</evidence>
<dbReference type="PANTHER" id="PTHR24346:SF49">
    <property type="entry name" value="NIM1 SERINE_THREONINE PROTEIN KINASE"/>
    <property type="match status" value="1"/>
</dbReference>
<feature type="domain" description="Protein kinase" evidence="4">
    <location>
        <begin position="335"/>
        <end position="591"/>
    </location>
</feature>
<keyword evidence="2" id="KW-0067">ATP-binding</keyword>
<dbReference type="WBParaSite" id="maker-unitig_35794-snap-gene-0.2-mRNA-1">
    <property type="protein sequence ID" value="maker-unitig_35794-snap-gene-0.2-mRNA-1"/>
    <property type="gene ID" value="maker-unitig_35794-snap-gene-0.2"/>
</dbReference>
<reference evidence="6" key="1">
    <citation type="submission" date="2016-11" db="UniProtKB">
        <authorList>
            <consortium name="WormBaseParasite"/>
        </authorList>
    </citation>
    <scope>IDENTIFICATION</scope>
</reference>
<feature type="compositionally biased region" description="Polar residues" evidence="3">
    <location>
        <begin position="180"/>
        <end position="204"/>
    </location>
</feature>
<evidence type="ECO:0000256" key="2">
    <source>
        <dbReference type="ARBA" id="ARBA00022840"/>
    </source>
</evidence>
<dbReference type="InterPro" id="IPR008271">
    <property type="entry name" value="Ser/Thr_kinase_AS"/>
</dbReference>
<keyword evidence="1" id="KW-0547">Nucleotide-binding</keyword>
<evidence type="ECO:0000313" key="6">
    <source>
        <dbReference type="WBParaSite" id="maker-unitig_35794-snap-gene-0.2-mRNA-1"/>
    </source>
</evidence>
<dbReference type="SUPFAM" id="SSF56112">
    <property type="entry name" value="Protein kinase-like (PK-like)"/>
    <property type="match status" value="1"/>
</dbReference>
<dbReference type="Proteomes" id="UP000095280">
    <property type="component" value="Unplaced"/>
</dbReference>
<evidence type="ECO:0000313" key="5">
    <source>
        <dbReference type="Proteomes" id="UP000095280"/>
    </source>
</evidence>
<dbReference type="AlphaFoldDB" id="A0A1I8FIV1"/>
<protein>
    <submittedName>
        <fullName evidence="6">Protein kinase domain-containing protein</fullName>
    </submittedName>
</protein>
<dbReference type="GO" id="GO:0005737">
    <property type="term" value="C:cytoplasm"/>
    <property type="evidence" value="ECO:0007669"/>
    <property type="project" value="TreeGrafter"/>
</dbReference>
<feature type="region of interest" description="Disordered" evidence="3">
    <location>
        <begin position="395"/>
        <end position="424"/>
    </location>
</feature>
<dbReference type="GO" id="GO:0050321">
    <property type="term" value="F:tau-protein kinase activity"/>
    <property type="evidence" value="ECO:0007669"/>
    <property type="project" value="TreeGrafter"/>
</dbReference>
<evidence type="ECO:0000259" key="4">
    <source>
        <dbReference type="PROSITE" id="PS50011"/>
    </source>
</evidence>
<dbReference type="Gene3D" id="1.10.510.10">
    <property type="entry name" value="Transferase(Phosphotransferase) domain 1"/>
    <property type="match status" value="1"/>
</dbReference>
<feature type="region of interest" description="Disordered" evidence="3">
    <location>
        <begin position="174"/>
        <end position="231"/>
    </location>
</feature>
<dbReference type="PANTHER" id="PTHR24346">
    <property type="entry name" value="MAP/MICROTUBULE AFFINITY-REGULATING KINASE"/>
    <property type="match status" value="1"/>
</dbReference>
<sequence length="591" mass="64876">MDLIMDQAAHFYDSYQFWLRKADKRVADWPLMKSYWPTWALMFGYLIAVKVGQRLMASRQPFPSAYAGPCSPTISALWCSTFTYSPSYCICLGKRNYKLPVPAHDYSTIPTRIRIAKGLVGKLPSSKLSSLWHMFFSAEKENTQISLLHLYRRNATMSRSWWIGVKRRRIRRGVHPGAGVSSQAVDETSQQAAPPATGSGSTTQRADECGLPAGVARRTQAAGRLDGPGRRGEYKAGVGHCRSRQSCSPRPCADRQREAFVKAVIAETRSAGCTQRPRPGALDGVSSSNKLTPAGRVSGGELFLSCSGAERFVTPSFLAEQPRQLLGLAGSWAEPPRLSSRGSGDSREWQRALRWIAALAAPPGWDSPRSNIQQRGVAAHTPEIIRSRFILNARRESGNKNSGQDEAGRQDAAASLSRGDGDGAAAASLRDLPVRGDRESVAKLHLVMEFAPGGELFTKIRREGRMAEARARNIFARWPRLWSTCKSFPRPQHSRHVVHRDLKAENVFFAGAASREGRGLRLQHGGQAAAGAAHILRLAALRRGAELFGRESSSTYRGPAGGHLGLGVLLFFMLAGRCRFRAGPPPRRLRQ</sequence>
<dbReference type="Pfam" id="PF00069">
    <property type="entry name" value="Pkinase"/>
    <property type="match status" value="1"/>
</dbReference>
<proteinExistence type="predicted"/>
<dbReference type="InterPro" id="IPR000719">
    <property type="entry name" value="Prot_kinase_dom"/>
</dbReference>
<dbReference type="PROSITE" id="PS00108">
    <property type="entry name" value="PROTEIN_KINASE_ST"/>
    <property type="match status" value="1"/>
</dbReference>